<comment type="caution">
    <text evidence="2">The sequence shown here is derived from an EMBL/GenBank/DDBJ whole genome shotgun (WGS) entry which is preliminary data.</text>
</comment>
<organism evidence="2 3">
    <name type="scientific">Halopseudomonas pertucinogena</name>
    <dbReference type="NCBI Taxonomy" id="86175"/>
    <lineage>
        <taxon>Bacteria</taxon>
        <taxon>Pseudomonadati</taxon>
        <taxon>Pseudomonadota</taxon>
        <taxon>Gammaproteobacteria</taxon>
        <taxon>Pseudomonadales</taxon>
        <taxon>Pseudomonadaceae</taxon>
        <taxon>Halopseudomonas</taxon>
    </lineage>
</organism>
<evidence type="ECO:0000313" key="2">
    <source>
        <dbReference type="EMBL" id="GGJ07324.1"/>
    </source>
</evidence>
<proteinExistence type="predicted"/>
<accession>A0ABQ2CSD3</accession>
<gene>
    <name evidence="2" type="ORF">GCM10009083_25410</name>
</gene>
<sequence>MQVDMVLLWAYAFLAAFVNGLYICCYGISFMDRYLSDKKRFEHEPISPFERFARMHRYSFISVYRKDVAKIQSMPVRIWVYMTSLGLMVYWGTVIFIVVYKSFFCGKP</sequence>
<evidence type="ECO:0000313" key="3">
    <source>
        <dbReference type="Proteomes" id="UP000633263"/>
    </source>
</evidence>
<keyword evidence="1" id="KW-1133">Transmembrane helix</keyword>
<dbReference type="Proteomes" id="UP000633263">
    <property type="component" value="Unassembled WGS sequence"/>
</dbReference>
<reference evidence="3" key="1">
    <citation type="journal article" date="2019" name="Int. J. Syst. Evol. Microbiol.">
        <title>The Global Catalogue of Microorganisms (GCM) 10K type strain sequencing project: providing services to taxonomists for standard genome sequencing and annotation.</title>
        <authorList>
            <consortium name="The Broad Institute Genomics Platform"/>
            <consortium name="The Broad Institute Genome Sequencing Center for Infectious Disease"/>
            <person name="Wu L."/>
            <person name="Ma J."/>
        </authorList>
    </citation>
    <scope>NUCLEOTIDE SEQUENCE [LARGE SCALE GENOMIC DNA]</scope>
    <source>
        <strain evidence="3">JCM 11590</strain>
    </source>
</reference>
<feature type="transmembrane region" description="Helical" evidence="1">
    <location>
        <begin position="78"/>
        <end position="100"/>
    </location>
</feature>
<protein>
    <submittedName>
        <fullName evidence="2">Uncharacterized protein</fullName>
    </submittedName>
</protein>
<keyword evidence="1" id="KW-0812">Transmembrane</keyword>
<name>A0ABQ2CSD3_9GAMM</name>
<evidence type="ECO:0000256" key="1">
    <source>
        <dbReference type="SAM" id="Phobius"/>
    </source>
</evidence>
<keyword evidence="1" id="KW-0472">Membrane</keyword>
<dbReference type="EMBL" id="BMNN01000006">
    <property type="protein sequence ID" value="GGJ07324.1"/>
    <property type="molecule type" value="Genomic_DNA"/>
</dbReference>
<keyword evidence="3" id="KW-1185">Reference proteome</keyword>
<feature type="transmembrane region" description="Helical" evidence="1">
    <location>
        <begin position="6"/>
        <end position="30"/>
    </location>
</feature>